<sequence length="816" mass="94773">MAKIMRDLIIISRKDYNRTSNQNRQVFLCNCMRNFWLIIQLFAEKIRDSDWFWKIFNNLFENEEPMFTLWLLKDVSSLQCFNDVLLDDEGNKCYRIKPNYTLLEIKLKVLLSNAGSNTFMECLRIIEPLLCNFWLKRAKIEVFQIIWDYYSKRLNVSNKKVICNTLELNELIDTIIWSPRNCKGDFEVFLGMLICHLREYPTHWGKMKGRIYSQLGPNKLKDLNEIGITHVMLLFMSLASINFNELSKKIISFVEYLPSEKKNTPIVWKIYAVFLIKHVKGGRNLENAAPLMLQMLQDASCDQKKFHLINEFMVDFDHIINFSTNMQLCQWLLLNSWISKYMATCYYSYLTTTLDILLSTLDKVNNADSWSFWQPAFKEHIYPSLKQISNAPTVPDIIGKIAGKLCLLIPNLTGESFSFFNSESMFPQVSCQFLNVVLENHSSFILSPQQESMVLQSWVKICLLTIDFYEDITKYVLKLDCFPPQLKSHISTSKDPIYAFIEYLGTDIRQHIQSSSIIKLCELSFGQTDRWLTKYLVQPENEAVVFRIYTCISLAFLHCGPLLYDRNKSTSPLTRLVQVLLLPTEFLIGKAPHAFVLNAVKKTWHLFFEAIVKLNNITDTFLERTLRDMILKYIPYFSTTDSPIIKCFENNVTAPVILDKISISYFKHPVKESDANILKVLKIISDFVQSTTSLPLMRLIVNKTLYGLFEVVIFHAQRNVAISVVKVITCSPLYPQIKVDFSNSVIAITEKHLAFNTINYFQLMHILAKFIPSDIKNLLGNIKQHVSTVERMRGVGFDKNLRTLFEKLENGVEVSK</sequence>
<evidence type="ECO:0000256" key="4">
    <source>
        <dbReference type="ARBA" id="ARBA00021061"/>
    </source>
</evidence>
<dbReference type="Pfam" id="PF14911">
    <property type="entry name" value="MMS22L_C"/>
    <property type="match status" value="1"/>
</dbReference>
<evidence type="ECO:0000256" key="6">
    <source>
        <dbReference type="ARBA" id="ARBA00022763"/>
    </source>
</evidence>
<evidence type="ECO:0000256" key="2">
    <source>
        <dbReference type="ARBA" id="ARBA00004286"/>
    </source>
</evidence>
<evidence type="ECO:0000256" key="7">
    <source>
        <dbReference type="ARBA" id="ARBA00022853"/>
    </source>
</evidence>
<dbReference type="GO" id="GO:0031297">
    <property type="term" value="P:replication fork processing"/>
    <property type="evidence" value="ECO:0007669"/>
    <property type="project" value="InterPro"/>
</dbReference>
<dbReference type="InterPro" id="IPR029425">
    <property type="entry name" value="MMS22L_N"/>
</dbReference>
<protein>
    <recommendedName>
        <fullName evidence="4">Protein MMS22-like</fullName>
    </recommendedName>
    <alternativeName>
        <fullName evidence="10">Methyl methanesulfonate-sensitivity protein 22-like</fullName>
    </alternativeName>
</protein>
<evidence type="ECO:0000313" key="14">
    <source>
        <dbReference type="Proteomes" id="UP001162156"/>
    </source>
</evidence>
<dbReference type="Proteomes" id="UP001162156">
    <property type="component" value="Unassembled WGS sequence"/>
</dbReference>
<keyword evidence="5" id="KW-0158">Chromosome</keyword>
<keyword evidence="14" id="KW-1185">Reference proteome</keyword>
<dbReference type="GO" id="GO:0043596">
    <property type="term" value="C:nuclear replication fork"/>
    <property type="evidence" value="ECO:0007669"/>
    <property type="project" value="TreeGrafter"/>
</dbReference>
<dbReference type="EMBL" id="JANEYF010001849">
    <property type="protein sequence ID" value="KAJ8955960.1"/>
    <property type="molecule type" value="Genomic_DNA"/>
</dbReference>
<evidence type="ECO:0000256" key="1">
    <source>
        <dbReference type="ARBA" id="ARBA00004123"/>
    </source>
</evidence>
<comment type="similarity">
    <text evidence="3">Belongs to the MMS22 family. MMS22L subfamily.</text>
</comment>
<feature type="domain" description="MMS22-like C-terminal" evidence="12">
    <location>
        <begin position="479"/>
        <end position="810"/>
    </location>
</feature>
<organism evidence="13 14">
    <name type="scientific">Rhamnusium bicolor</name>
    <dbReference type="NCBI Taxonomy" id="1586634"/>
    <lineage>
        <taxon>Eukaryota</taxon>
        <taxon>Metazoa</taxon>
        <taxon>Ecdysozoa</taxon>
        <taxon>Arthropoda</taxon>
        <taxon>Hexapoda</taxon>
        <taxon>Insecta</taxon>
        <taxon>Pterygota</taxon>
        <taxon>Neoptera</taxon>
        <taxon>Endopterygota</taxon>
        <taxon>Coleoptera</taxon>
        <taxon>Polyphaga</taxon>
        <taxon>Cucujiformia</taxon>
        <taxon>Chrysomeloidea</taxon>
        <taxon>Cerambycidae</taxon>
        <taxon>Lepturinae</taxon>
        <taxon>Rhagiini</taxon>
        <taxon>Rhamnusium</taxon>
    </lineage>
</organism>
<evidence type="ECO:0000256" key="8">
    <source>
        <dbReference type="ARBA" id="ARBA00023204"/>
    </source>
</evidence>
<proteinExistence type="inferred from homology"/>
<dbReference type="GO" id="GO:0000724">
    <property type="term" value="P:double-strand break repair via homologous recombination"/>
    <property type="evidence" value="ECO:0007669"/>
    <property type="project" value="InterPro"/>
</dbReference>
<dbReference type="GO" id="GO:0006325">
    <property type="term" value="P:chromatin organization"/>
    <property type="evidence" value="ECO:0007669"/>
    <property type="project" value="UniProtKB-KW"/>
</dbReference>
<evidence type="ECO:0000259" key="12">
    <source>
        <dbReference type="Pfam" id="PF14911"/>
    </source>
</evidence>
<comment type="caution">
    <text evidence="13">The sequence shown here is derived from an EMBL/GenBank/DDBJ whole genome shotgun (WGS) entry which is preliminary data.</text>
</comment>
<dbReference type="AlphaFoldDB" id="A0AAV8YY56"/>
<evidence type="ECO:0000256" key="9">
    <source>
        <dbReference type="ARBA" id="ARBA00023242"/>
    </source>
</evidence>
<dbReference type="InterPro" id="IPR042320">
    <property type="entry name" value="MMS22-like"/>
</dbReference>
<accession>A0AAV8YY56</accession>
<evidence type="ECO:0000259" key="11">
    <source>
        <dbReference type="Pfam" id="PF14910"/>
    </source>
</evidence>
<feature type="domain" description="Protein MMS22-like N-terminal" evidence="11">
    <location>
        <begin position="3"/>
        <end position="366"/>
    </location>
</feature>
<keyword evidence="9" id="KW-0539">Nucleus</keyword>
<evidence type="ECO:0000256" key="5">
    <source>
        <dbReference type="ARBA" id="ARBA00022454"/>
    </source>
</evidence>
<reference evidence="13" key="1">
    <citation type="journal article" date="2023" name="Insect Mol. Biol.">
        <title>Genome sequencing provides insights into the evolution of gene families encoding plant cell wall-degrading enzymes in longhorned beetles.</title>
        <authorList>
            <person name="Shin N.R."/>
            <person name="Okamura Y."/>
            <person name="Kirsch R."/>
            <person name="Pauchet Y."/>
        </authorList>
    </citation>
    <scope>NUCLEOTIDE SEQUENCE</scope>
    <source>
        <strain evidence="13">RBIC_L_NR</strain>
    </source>
</reference>
<name>A0AAV8YY56_9CUCU</name>
<dbReference type="InterPro" id="IPR029424">
    <property type="entry name" value="MMS22L_C"/>
</dbReference>
<keyword evidence="6" id="KW-0227">DNA damage</keyword>
<evidence type="ECO:0000313" key="13">
    <source>
        <dbReference type="EMBL" id="KAJ8955960.1"/>
    </source>
</evidence>
<evidence type="ECO:0000256" key="3">
    <source>
        <dbReference type="ARBA" id="ARBA00006585"/>
    </source>
</evidence>
<gene>
    <name evidence="13" type="ORF">NQ314_006809</name>
</gene>
<evidence type="ECO:0000256" key="10">
    <source>
        <dbReference type="ARBA" id="ARBA00033326"/>
    </source>
</evidence>
<comment type="subcellular location">
    <subcellularLocation>
        <location evidence="2">Chromosome</location>
    </subcellularLocation>
    <subcellularLocation>
        <location evidence="1">Nucleus</location>
    </subcellularLocation>
</comment>
<keyword evidence="7" id="KW-0156">Chromatin regulator</keyword>
<dbReference type="PANTHER" id="PTHR28547">
    <property type="entry name" value="PROTEIN MMS22-LIKE"/>
    <property type="match status" value="1"/>
</dbReference>
<dbReference type="Pfam" id="PF14910">
    <property type="entry name" value="MMS22L_N"/>
    <property type="match status" value="1"/>
</dbReference>
<keyword evidence="8" id="KW-0234">DNA repair</keyword>
<dbReference type="PANTHER" id="PTHR28547:SF1">
    <property type="entry name" value="PROTEIN MMS22-LIKE"/>
    <property type="match status" value="1"/>
</dbReference>